<dbReference type="InterPro" id="IPR041657">
    <property type="entry name" value="HTH_17"/>
</dbReference>
<reference evidence="2 3" key="2">
    <citation type="journal article" date="2010" name="J Osaka Dent Univ">
        <title>Isolation and identification of Rothia mucilaginosa from persistent apical periodontitis lesions.</title>
        <authorList>
            <person name="Yamane K."/>
            <person name="Yoshida M."/>
            <person name="Fujihira T."/>
            <person name="Baba T."/>
            <person name="Tsuji N."/>
            <person name="Hayashi H."/>
            <person name="Sugimori C."/>
            <person name="Yamanaka T."/>
            <person name="Mashimo C."/>
            <person name="Nambu T."/>
            <person name="Kawai H."/>
            <person name="Fukushima H."/>
        </authorList>
    </citation>
    <scope>NUCLEOTIDE SEQUENCE [LARGE SCALE GENOMIC DNA]</scope>
    <source>
        <strain evidence="2 3">DY-18</strain>
    </source>
</reference>
<dbReference type="SUPFAM" id="SSF46955">
    <property type="entry name" value="Putative DNA-binding domain"/>
    <property type="match status" value="1"/>
</dbReference>
<evidence type="ECO:0000313" key="2">
    <source>
        <dbReference type="EMBL" id="BAI65147.1"/>
    </source>
</evidence>
<organism evidence="2 3">
    <name type="scientific">Rothia mucilaginosa (strain DY-18)</name>
    <name type="common">Stomatococcus mucilaginosus</name>
    <dbReference type="NCBI Taxonomy" id="680646"/>
    <lineage>
        <taxon>Bacteria</taxon>
        <taxon>Bacillati</taxon>
        <taxon>Actinomycetota</taxon>
        <taxon>Actinomycetes</taxon>
        <taxon>Micrococcales</taxon>
        <taxon>Micrococcaceae</taxon>
        <taxon>Rothia</taxon>
    </lineage>
</organism>
<dbReference type="eggNOG" id="COG3311">
    <property type="taxonomic scope" value="Bacteria"/>
</dbReference>
<keyword evidence="3" id="KW-1185">Reference proteome</keyword>
<dbReference type="HOGENOM" id="CLU_144185_0_0_11"/>
<dbReference type="Proteomes" id="UP000001883">
    <property type="component" value="Chromosome"/>
</dbReference>
<evidence type="ECO:0000259" key="1">
    <source>
        <dbReference type="Pfam" id="PF12728"/>
    </source>
</evidence>
<dbReference type="NCBIfam" id="TIGR01764">
    <property type="entry name" value="excise"/>
    <property type="match status" value="1"/>
</dbReference>
<feature type="domain" description="Helix-turn-helix" evidence="1">
    <location>
        <begin position="98"/>
        <end position="144"/>
    </location>
</feature>
<reference evidence="3" key="1">
    <citation type="submission" date="2009-07" db="EMBL/GenBank/DDBJ databases">
        <title>Complete genome sequence of Rothia mucilaginosa DJ.</title>
        <authorList>
            <person name="Yamane K."/>
            <person name="Nambu T."/>
            <person name="Mashimo C."/>
            <person name="Sugimori C."/>
            <person name="Yamanaka T."/>
            <person name="Leung K."/>
            <person name="Fukushima H."/>
        </authorList>
    </citation>
    <scope>NUCLEOTIDE SEQUENCE [LARGE SCALE GENOMIC DNA]</scope>
    <source>
        <strain evidence="3">DY-18</strain>
    </source>
</reference>
<protein>
    <submittedName>
        <fullName evidence="2">Periplasmic molybdate-binding protein</fullName>
    </submittedName>
</protein>
<dbReference type="KEGG" id="rmu:RMDY18_13150"/>
<dbReference type="InterPro" id="IPR009061">
    <property type="entry name" value="DNA-bd_dom_put_sf"/>
</dbReference>
<evidence type="ECO:0000313" key="3">
    <source>
        <dbReference type="Proteomes" id="UP000001883"/>
    </source>
</evidence>
<reference evidence="2 3" key="3">
    <citation type="journal article" date="2010" name="Sequencing">
        <title>Complete Genome Sequence of Rothia mucilaginosa DY-18: A Clinical Isolate with Dense Meshwork-Like Structures from a Persistent Apical Periodontitis Lesion.</title>
        <authorList>
            <person name="Yamane K."/>
            <person name="Nambu T."/>
            <person name="Yamanaka T."/>
            <person name="Mashimo C."/>
            <person name="Sugimori C."/>
            <person name="Leung K.-P."/>
            <person name="Fukushima H."/>
        </authorList>
    </citation>
    <scope>NUCLEOTIDE SEQUENCE [LARGE SCALE GENOMIC DNA]</scope>
    <source>
        <strain evidence="2 3">DY-18</strain>
    </source>
</reference>
<accession>D2NU21</accession>
<dbReference type="EMBL" id="AP011540">
    <property type="protein sequence ID" value="BAI65147.1"/>
    <property type="molecule type" value="Genomic_DNA"/>
</dbReference>
<dbReference type="Gene3D" id="1.10.1660.10">
    <property type="match status" value="1"/>
</dbReference>
<dbReference type="AlphaFoldDB" id="D2NU21"/>
<name>D2NU21_ROTMD</name>
<dbReference type="GO" id="GO:0003677">
    <property type="term" value="F:DNA binding"/>
    <property type="evidence" value="ECO:0007669"/>
    <property type="project" value="InterPro"/>
</dbReference>
<sequence length="155" mass="18104">MTMPSPKTYPATRVAVLDCYEDGQHEEIHHRCEELFQALVHASLRTHFDRLSAEETLYLVTGDGERVQISPEMYGPLTSVARAFADRKDVCVVRQDRLMTTQEAADYLGVSRPTVVRLLERGDIPFERINTHRRVAFDDLERYRLEHEYVNRRVR</sequence>
<proteinExistence type="predicted"/>
<dbReference type="Pfam" id="PF12728">
    <property type="entry name" value="HTH_17"/>
    <property type="match status" value="1"/>
</dbReference>
<dbReference type="InterPro" id="IPR010093">
    <property type="entry name" value="SinI_DNA-bd"/>
</dbReference>
<gene>
    <name evidence="2" type="ordered locus">RMDY18_13150</name>
</gene>